<dbReference type="PANTHER" id="PTHR31215">
    <property type="entry name" value="OS05G0510400 PROTEIN-RELATED"/>
    <property type="match status" value="1"/>
</dbReference>
<reference evidence="1" key="1">
    <citation type="journal article" date="2016" name="Nat. Genet.">
        <title>A high-quality carrot genome assembly provides new insights into carotenoid accumulation and asterid genome evolution.</title>
        <authorList>
            <person name="Iorizzo M."/>
            <person name="Ellison S."/>
            <person name="Senalik D."/>
            <person name="Zeng P."/>
            <person name="Satapoomin P."/>
            <person name="Huang J."/>
            <person name="Bowman M."/>
            <person name="Iovene M."/>
            <person name="Sanseverino W."/>
            <person name="Cavagnaro P."/>
            <person name="Yildiz M."/>
            <person name="Macko-Podgorni A."/>
            <person name="Moranska E."/>
            <person name="Grzebelus E."/>
            <person name="Grzebelus D."/>
            <person name="Ashrafi H."/>
            <person name="Zheng Z."/>
            <person name="Cheng S."/>
            <person name="Spooner D."/>
            <person name="Van Deynze A."/>
            <person name="Simon P."/>
        </authorList>
    </citation>
    <scope>NUCLEOTIDE SEQUENCE</scope>
    <source>
        <tissue evidence="1">Leaf</tissue>
    </source>
</reference>
<proteinExistence type="predicted"/>
<protein>
    <submittedName>
        <fullName evidence="1">Uncharacterized protein</fullName>
    </submittedName>
</protein>
<keyword evidence="2" id="KW-1185">Reference proteome</keyword>
<name>A0A175YLD8_DAUCS</name>
<dbReference type="InterPro" id="IPR036047">
    <property type="entry name" value="F-box-like_dom_sf"/>
</dbReference>
<dbReference type="Gene3D" id="1.20.1280.50">
    <property type="match status" value="1"/>
</dbReference>
<dbReference type="AlphaFoldDB" id="A0A175YLD8"/>
<dbReference type="EMBL" id="CP093350">
    <property type="protein sequence ID" value="WOH10886.1"/>
    <property type="molecule type" value="Genomic_DNA"/>
</dbReference>
<dbReference type="Proteomes" id="UP000077755">
    <property type="component" value="Chromosome 8"/>
</dbReference>
<dbReference type="InterPro" id="IPR044809">
    <property type="entry name" value="AUF1-like"/>
</dbReference>
<reference evidence="1" key="2">
    <citation type="submission" date="2022-03" db="EMBL/GenBank/DDBJ databases">
        <title>Draft title - Genomic analysis of global carrot germplasm unveils the trajectory of domestication and the origin of high carotenoid orange carrot.</title>
        <authorList>
            <person name="Iorizzo M."/>
            <person name="Ellison S."/>
            <person name="Senalik D."/>
            <person name="Macko-Podgorni A."/>
            <person name="Grzebelus D."/>
            <person name="Bostan H."/>
            <person name="Rolling W."/>
            <person name="Curaba J."/>
            <person name="Simon P."/>
        </authorList>
    </citation>
    <scope>NUCLEOTIDE SEQUENCE</scope>
    <source>
        <tissue evidence="1">Leaf</tissue>
    </source>
</reference>
<dbReference type="Gramene" id="KZM83652">
    <property type="protein sequence ID" value="KZM83652"/>
    <property type="gene ID" value="DCAR_028926"/>
</dbReference>
<organism evidence="1 2">
    <name type="scientific">Daucus carota subsp. sativus</name>
    <name type="common">Carrot</name>
    <dbReference type="NCBI Taxonomy" id="79200"/>
    <lineage>
        <taxon>Eukaryota</taxon>
        <taxon>Viridiplantae</taxon>
        <taxon>Streptophyta</taxon>
        <taxon>Embryophyta</taxon>
        <taxon>Tracheophyta</taxon>
        <taxon>Spermatophyta</taxon>
        <taxon>Magnoliopsida</taxon>
        <taxon>eudicotyledons</taxon>
        <taxon>Gunneridae</taxon>
        <taxon>Pentapetalae</taxon>
        <taxon>asterids</taxon>
        <taxon>campanulids</taxon>
        <taxon>Apiales</taxon>
        <taxon>Apiaceae</taxon>
        <taxon>Apioideae</taxon>
        <taxon>Scandiceae</taxon>
        <taxon>Daucinae</taxon>
        <taxon>Daucus</taxon>
        <taxon>Daucus sect. Daucus</taxon>
    </lineage>
</organism>
<evidence type="ECO:0000313" key="2">
    <source>
        <dbReference type="Proteomes" id="UP000077755"/>
    </source>
</evidence>
<dbReference type="SUPFAM" id="SSF81383">
    <property type="entry name" value="F-box domain"/>
    <property type="match status" value="1"/>
</dbReference>
<accession>A0A175YLD8</accession>
<sequence length="386" mass="44042">MAKKLKLEHDQSKGYDYFQNLTDDLMISIFTKLMNSSSSSDKNHGSHVGPKVLGRCTTVCKRFNALACPVIGKTCFEKLPDQLVMCIFTKLSSNDDEKYDSLGDLKALGRCSSISKRFNSLVSDLVPSLSINHPSIYMLYKYCPLILNKFKHIRALQITHWSRTAAVMRDQNKSIPLIVWEASYRPHSYFLAVVSYKNIFSYAFKDPKSFMLPDSTPKDDEYHESIWSDIEDMFCLHHMLVSSIKDHTFLQRVVVTDFNRRGTLTLEEDMLAELRNCSPRNQLEHVLVSDRSGSAINLDVPGPNKFLGLMLNDVCFSILEWWENPMHDHDPIPKDEDVSGIPAHLQKGWLVQLLRILLKDPAMVEVNDSTDILQLFGGLKSDGYLI</sequence>
<gene>
    <name evidence="1" type="ORF">DCAR_0830362</name>
</gene>
<evidence type="ECO:0000313" key="1">
    <source>
        <dbReference type="EMBL" id="WOH10886.1"/>
    </source>
</evidence>